<proteinExistence type="predicted"/>
<dbReference type="InterPro" id="IPR035892">
    <property type="entry name" value="C2_domain_sf"/>
</dbReference>
<dbReference type="AlphaFoldDB" id="A0A2G9U4R1"/>
<keyword evidence="2" id="KW-1185">Reference proteome</keyword>
<evidence type="ECO:0000313" key="2">
    <source>
        <dbReference type="Proteomes" id="UP000230423"/>
    </source>
</evidence>
<reference evidence="1 2" key="1">
    <citation type="submission" date="2015-09" db="EMBL/GenBank/DDBJ databases">
        <title>Draft genome of the parasitic nematode Teladorsagia circumcincta isolate WARC Sus (inbred).</title>
        <authorList>
            <person name="Mitreva M."/>
        </authorList>
    </citation>
    <scope>NUCLEOTIDE SEQUENCE [LARGE SCALE GENOMIC DNA]</scope>
    <source>
        <strain evidence="1 2">S</strain>
    </source>
</reference>
<gene>
    <name evidence="1" type="ORF">TELCIR_13180</name>
</gene>
<dbReference type="OrthoDB" id="5831756at2759"/>
<evidence type="ECO:0000313" key="1">
    <source>
        <dbReference type="EMBL" id="PIO65165.1"/>
    </source>
</evidence>
<accession>A0A2G9U4R1</accession>
<name>A0A2G9U4R1_TELCI</name>
<organism evidence="1 2">
    <name type="scientific">Teladorsagia circumcincta</name>
    <name type="common">Brown stomach worm</name>
    <name type="synonym">Ostertagia circumcincta</name>
    <dbReference type="NCBI Taxonomy" id="45464"/>
    <lineage>
        <taxon>Eukaryota</taxon>
        <taxon>Metazoa</taxon>
        <taxon>Ecdysozoa</taxon>
        <taxon>Nematoda</taxon>
        <taxon>Chromadorea</taxon>
        <taxon>Rhabditida</taxon>
        <taxon>Rhabditina</taxon>
        <taxon>Rhabditomorpha</taxon>
        <taxon>Strongyloidea</taxon>
        <taxon>Trichostrongylidae</taxon>
        <taxon>Teladorsagia</taxon>
    </lineage>
</organism>
<dbReference type="SUPFAM" id="SSF49562">
    <property type="entry name" value="C2 domain (Calcium/lipid-binding domain, CaLB)"/>
    <property type="match status" value="1"/>
</dbReference>
<dbReference type="EMBL" id="KZ349250">
    <property type="protein sequence ID" value="PIO65165.1"/>
    <property type="molecule type" value="Genomic_DNA"/>
</dbReference>
<dbReference type="Proteomes" id="UP000230423">
    <property type="component" value="Unassembled WGS sequence"/>
</dbReference>
<sequence length="63" mass="7480">MNMFSETNRLDEGMIIELWSKGVLWDRLLGVHFMPLTDVRYWYKESGWSNAYTSSTLPYNNIT</sequence>
<protein>
    <submittedName>
        <fullName evidence="1">Uncharacterized protein</fullName>
    </submittedName>
</protein>